<accession>A0A2G1DEV4</accession>
<dbReference type="Proteomes" id="UP000262712">
    <property type="component" value="Chromosome"/>
</dbReference>
<dbReference type="AlphaFoldDB" id="A0A2G1DEV4"/>
<evidence type="ECO:0000313" key="4">
    <source>
        <dbReference type="Proteomes" id="UP000262712"/>
    </source>
</evidence>
<proteinExistence type="predicted"/>
<dbReference type="RefSeq" id="WP_099343486.1">
    <property type="nucleotide sequence ID" value="NZ_CP032098.1"/>
</dbReference>
<evidence type="ECO:0000313" key="3">
    <source>
        <dbReference type="Proteomes" id="UP000221222"/>
    </source>
</evidence>
<protein>
    <recommendedName>
        <fullName evidence="5">Anti-bacteriophage protein A/HamA C-terminal domain-containing protein</fullName>
    </recommendedName>
</protein>
<evidence type="ECO:0000313" key="1">
    <source>
        <dbReference type="EMBL" id="AXX92778.1"/>
    </source>
</evidence>
<reference evidence="2 3" key="1">
    <citation type="submission" date="2017-09" db="EMBL/GenBank/DDBJ databases">
        <title>Arcobacter canalis sp. nov., a new species isolated from a water canal contaminated with urban sewage.</title>
        <authorList>
            <person name="Perez-Cataluna A."/>
            <person name="Salas-Masso N."/>
            <person name="Figueras M.J."/>
        </authorList>
    </citation>
    <scope>NUCLEOTIDE SEQUENCE [LARGE SCALE GENOMIC DNA]</scope>
    <source>
        <strain evidence="2 3">F98-3</strain>
    </source>
</reference>
<name>A0A2G1DEV4_9BACT</name>
<evidence type="ECO:0000313" key="2">
    <source>
        <dbReference type="EMBL" id="PHO17027.1"/>
    </source>
</evidence>
<reference evidence="1 4" key="2">
    <citation type="submission" date="2018-08" db="EMBL/GenBank/DDBJ databases">
        <title>Complete genome of the Arcobacter molluscorum type strain LMG 25693.</title>
        <authorList>
            <person name="Miller W.G."/>
            <person name="Yee E."/>
            <person name="Bono J.L."/>
        </authorList>
    </citation>
    <scope>NUCLEOTIDE SEQUENCE [LARGE SCALE GENOMIC DNA]</scope>
    <source>
        <strain evidence="1 4">CECT 7696</strain>
    </source>
</reference>
<dbReference type="EMBL" id="NXFY01000026">
    <property type="protein sequence ID" value="PHO17027.1"/>
    <property type="molecule type" value="Genomic_DNA"/>
</dbReference>
<gene>
    <name evidence="1" type="ORF">AMOL_1814</name>
    <name evidence="2" type="ORF">CPU12_12680</name>
</gene>
<dbReference type="Proteomes" id="UP000221222">
    <property type="component" value="Unassembled WGS sequence"/>
</dbReference>
<sequence length="264" mass="31168">MNINPFDSHLIEIKKNKLSFHFINIEDYDSKLKETLDEGIASIWNGVLGDDDIEIVKIELQNWFYKKDENKKAGFVAEFFCHLYMKELDFEQHFIFQNLEEQGSMKKGFDGLYQLNEEMWIYESKSSLSTTKVSNHNKNIGEAFHDIDKKLQGKKFDSNKKPISPWNNAVNHASLLQVNPNKTLIDNLNIFKKRFVKKDFENIKNFNVIPSSTIYLESGWNKIDNIDLETKLKKLIKDYEYKKMNIICINKKSIDNFIRYINDI</sequence>
<organism evidence="2 3">
    <name type="scientific">Malaciobacter molluscorum LMG 25693</name>
    <dbReference type="NCBI Taxonomy" id="870501"/>
    <lineage>
        <taxon>Bacteria</taxon>
        <taxon>Pseudomonadati</taxon>
        <taxon>Campylobacterota</taxon>
        <taxon>Epsilonproteobacteria</taxon>
        <taxon>Campylobacterales</taxon>
        <taxon>Arcobacteraceae</taxon>
        <taxon>Malaciobacter</taxon>
    </lineage>
</organism>
<dbReference type="EMBL" id="CP032098">
    <property type="protein sequence ID" value="AXX92778.1"/>
    <property type="molecule type" value="Genomic_DNA"/>
</dbReference>
<evidence type="ECO:0008006" key="5">
    <source>
        <dbReference type="Google" id="ProtNLM"/>
    </source>
</evidence>
<dbReference type="KEGG" id="amol:AMOL_1814"/>
<keyword evidence="3" id="KW-1185">Reference proteome</keyword>